<evidence type="ECO:0000313" key="9">
    <source>
        <dbReference type="Proteomes" id="UP000009046"/>
    </source>
</evidence>
<feature type="compositionally biased region" description="Polar residues" evidence="6">
    <location>
        <begin position="603"/>
        <end position="612"/>
    </location>
</feature>
<keyword evidence="4 5" id="KW-0539">Nucleus</keyword>
<dbReference type="GO" id="GO:0003712">
    <property type="term" value="F:transcription coregulator activity"/>
    <property type="evidence" value="ECO:0007669"/>
    <property type="project" value="TreeGrafter"/>
</dbReference>
<keyword evidence="3" id="KW-0804">Transcription</keyword>
<dbReference type="KEGG" id="phu:Phum_PHUM159350"/>
<dbReference type="CTD" id="8236549"/>
<dbReference type="GO" id="GO:0005634">
    <property type="term" value="C:nucleus"/>
    <property type="evidence" value="ECO:0007669"/>
    <property type="project" value="UniProtKB-SubCell"/>
</dbReference>
<dbReference type="GO" id="GO:0006355">
    <property type="term" value="P:regulation of DNA-templated transcription"/>
    <property type="evidence" value="ECO:0007669"/>
    <property type="project" value="InterPro"/>
</dbReference>
<evidence type="ECO:0000256" key="5">
    <source>
        <dbReference type="PROSITE-ProRule" id="PRU00810"/>
    </source>
</evidence>
<reference evidence="7" key="1">
    <citation type="submission" date="2007-04" db="EMBL/GenBank/DDBJ databases">
        <title>Annotation of Pediculus humanus corporis strain USDA.</title>
        <authorList>
            <person name="Kirkness E."/>
            <person name="Hannick L."/>
            <person name="Hass B."/>
            <person name="Bruggner R."/>
            <person name="Lawson D."/>
            <person name="Bidwell S."/>
            <person name="Joardar V."/>
            <person name="Caler E."/>
            <person name="Walenz B."/>
            <person name="Inman J."/>
            <person name="Schobel S."/>
            <person name="Galinsky K."/>
            <person name="Amedeo P."/>
            <person name="Strausberg R."/>
        </authorList>
    </citation>
    <scope>NUCLEOTIDE SEQUENCE</scope>
    <source>
        <strain evidence="7">USDA</strain>
    </source>
</reference>
<dbReference type="EMBL" id="AAZO01001860">
    <property type="status" value="NOT_ANNOTATED_CDS"/>
    <property type="molecule type" value="Genomic_DNA"/>
</dbReference>
<dbReference type="GeneID" id="8236549"/>
<accession>E0VFK3</accession>
<dbReference type="AlphaFoldDB" id="E0VFK3"/>
<organism>
    <name type="scientific">Pediculus humanus subsp. corporis</name>
    <name type="common">Body louse</name>
    <dbReference type="NCBI Taxonomy" id="121224"/>
    <lineage>
        <taxon>Eukaryota</taxon>
        <taxon>Metazoa</taxon>
        <taxon>Ecdysozoa</taxon>
        <taxon>Arthropoda</taxon>
        <taxon>Hexapoda</taxon>
        <taxon>Insecta</taxon>
        <taxon>Pterygota</taxon>
        <taxon>Neoptera</taxon>
        <taxon>Paraneoptera</taxon>
        <taxon>Psocodea</taxon>
        <taxon>Troctomorpha</taxon>
        <taxon>Phthiraptera</taxon>
        <taxon>Anoplura</taxon>
        <taxon>Pediculidae</taxon>
        <taxon>Pediculus</taxon>
    </lineage>
</organism>
<comment type="subcellular location">
    <subcellularLocation>
        <location evidence="1 5">Nucleus</location>
    </subcellularLocation>
</comment>
<dbReference type="eggNOG" id="ENOG502QT2W">
    <property type="taxonomic scope" value="Eukaryota"/>
</dbReference>
<dbReference type="EnsemblMetazoa" id="PHUM159350-RA">
    <property type="protein sequence ID" value="PHUM159350-PA"/>
    <property type="gene ID" value="PHUM159350"/>
</dbReference>
<dbReference type="InterPro" id="IPR003822">
    <property type="entry name" value="PAH"/>
</dbReference>
<evidence type="ECO:0000313" key="8">
    <source>
        <dbReference type="EnsemblMetazoa" id="PHUM159350-PA"/>
    </source>
</evidence>
<sequence>MISPEPAVVNKKVNEGNKKSPLKVVSPILKKYTGHRQGKIKNKLKFPRILHGGRSKQKKQVKPQLKTILPKTDSGNVIIIEPELLPCALNLLKRKKKDEVDNTNDVSNEQMTDNESKLIDNSLLKDNNNKISKPKLLSSNKKKLKCLRSLELLETDTFAFKEKREEAFAKNYLLKVQQRLMENDENLYNQFIDLLCNFQKNGLTVCELFNKIKSIFSIHKDLIEDFVAFLTPEQAVECGVFMEHLLLTTMSDFLNLIDIYFAKSPHQIKKIHSTLESLATKSNISTETVINSVIPLLKGNSVLRDYFLHMLPSMKPPDNFCFDYEKIEYPELNSDNSDDEEIMETIHLPEVEDLYGGDSCPCECHVNKFKELEQHCVSCSLKYINGKVFLQNGKLLRSAKIVFYDYDVNYHKERLTPKLYPKRGKKKHRLSAFKDGLSPTKSCNLSSDEFKSDVEEDDKLKTKYLNSKSPKFNRKKSVSPKHCDKYISRCIVNECKSKIINLEDKSNFSKNLDSLVVKNEFKMSSDESSAAGSSSNFQENENLIKSKGINCSASNGVEIQPETIKKKLYDSFFTELEDSRLERNISTSQDTERSRSPPVLSIPETSNSSSFADSKPLLLLLENNSNESKNCADIIESKVVNGEKK</sequence>
<keyword evidence="2" id="KW-0805">Transcription regulation</keyword>
<dbReference type="Proteomes" id="UP000009046">
    <property type="component" value="Unassembled WGS sequence"/>
</dbReference>
<evidence type="ECO:0000256" key="2">
    <source>
        <dbReference type="ARBA" id="ARBA00023015"/>
    </source>
</evidence>
<evidence type="ECO:0000256" key="6">
    <source>
        <dbReference type="SAM" id="MobiDB-lite"/>
    </source>
</evidence>
<dbReference type="VEuPathDB" id="VectorBase:PHUM159350"/>
<dbReference type="PROSITE" id="PS51477">
    <property type="entry name" value="PAH"/>
    <property type="match status" value="1"/>
</dbReference>
<proteinExistence type="predicted"/>
<reference evidence="8" key="3">
    <citation type="submission" date="2020-05" db="UniProtKB">
        <authorList>
            <consortium name="EnsemblMetazoa"/>
        </authorList>
    </citation>
    <scope>IDENTIFICATION</scope>
    <source>
        <strain evidence="8">USDA</strain>
    </source>
</reference>
<dbReference type="InParanoid" id="E0VFK3"/>
<name>E0VFK3_PEDHC</name>
<dbReference type="STRING" id="121224.E0VFK3"/>
<dbReference type="EMBL" id="DS235114">
    <property type="protein sequence ID" value="EEB12159.1"/>
    <property type="molecule type" value="Genomic_DNA"/>
</dbReference>
<protein>
    <submittedName>
        <fullName evidence="7 8">Uncharacterized protein</fullName>
    </submittedName>
</protein>
<dbReference type="SUPFAM" id="SSF47762">
    <property type="entry name" value="PAH2 domain"/>
    <property type="match status" value="1"/>
</dbReference>
<dbReference type="PANTHER" id="PTHR16088:SF3">
    <property type="entry name" value="GON-4-LIKE PROTEIN"/>
    <property type="match status" value="1"/>
</dbReference>
<evidence type="ECO:0000256" key="4">
    <source>
        <dbReference type="ARBA" id="ARBA00023242"/>
    </source>
</evidence>
<feature type="region of interest" description="Disordered" evidence="6">
    <location>
        <begin position="583"/>
        <end position="613"/>
    </location>
</feature>
<dbReference type="RefSeq" id="XP_002424897.1">
    <property type="nucleotide sequence ID" value="XM_002424852.1"/>
</dbReference>
<reference evidence="7" key="2">
    <citation type="submission" date="2007-04" db="EMBL/GenBank/DDBJ databases">
        <title>The genome of the human body louse.</title>
        <authorList>
            <consortium name="The Human Body Louse Genome Consortium"/>
            <person name="Kirkness E."/>
            <person name="Walenz B."/>
            <person name="Hass B."/>
            <person name="Bruggner R."/>
            <person name="Strausberg R."/>
        </authorList>
    </citation>
    <scope>NUCLEOTIDE SEQUENCE</scope>
    <source>
        <strain evidence="7">USDA</strain>
    </source>
</reference>
<dbReference type="Pfam" id="PF02671">
    <property type="entry name" value="PAH"/>
    <property type="match status" value="1"/>
</dbReference>
<evidence type="ECO:0000256" key="1">
    <source>
        <dbReference type="ARBA" id="ARBA00004123"/>
    </source>
</evidence>
<dbReference type="OrthoDB" id="8196513at2759"/>
<evidence type="ECO:0000256" key="3">
    <source>
        <dbReference type="ARBA" id="ARBA00023163"/>
    </source>
</evidence>
<dbReference type="InterPro" id="IPR036600">
    <property type="entry name" value="PAH_sf"/>
</dbReference>
<dbReference type="PANTHER" id="PTHR16088">
    <property type="entry name" value="YY1 ASSOCIATED PROTEIN-RELATED"/>
    <property type="match status" value="1"/>
</dbReference>
<gene>
    <name evidence="8" type="primary">8236549</name>
    <name evidence="7" type="ORF">Phum_PHUM159350</name>
</gene>
<dbReference type="InterPro" id="IPR052435">
    <property type="entry name" value="YY1-Transcr_Regul"/>
</dbReference>
<keyword evidence="9" id="KW-1185">Reference proteome</keyword>
<evidence type="ECO:0000313" key="7">
    <source>
        <dbReference type="EMBL" id="EEB12159.1"/>
    </source>
</evidence>
<dbReference type="Gene3D" id="1.20.1160.11">
    <property type="entry name" value="Paired amphipathic helix"/>
    <property type="match status" value="1"/>
</dbReference>
<dbReference type="HOGENOM" id="CLU_424740_0_0_1"/>